<dbReference type="PANTHER" id="PTHR30290">
    <property type="entry name" value="PERIPLASMIC BINDING COMPONENT OF ABC TRANSPORTER"/>
    <property type="match status" value="1"/>
</dbReference>
<protein>
    <submittedName>
        <fullName evidence="2">ABC transporter substrate-binding protein</fullName>
    </submittedName>
</protein>
<evidence type="ECO:0000313" key="2">
    <source>
        <dbReference type="EMBL" id="KHO28175.1"/>
    </source>
</evidence>
<keyword evidence="3" id="KW-1185">Reference proteome</keyword>
<dbReference type="Gene3D" id="3.10.105.10">
    <property type="entry name" value="Dipeptide-binding Protein, Domain 3"/>
    <property type="match status" value="1"/>
</dbReference>
<dbReference type="Gene3D" id="3.40.190.10">
    <property type="entry name" value="Periplasmic binding protein-like II"/>
    <property type="match status" value="1"/>
</dbReference>
<sequence>MSEFSRRVFLGGSLGAGAILALSSCGANSGTGAANSASPKAGGTLRIGALGQASGVVSDPFGLFANDSDMLIMSLVYDPLTVPGKSPNVVPRLASSWTSDPDQRNWTFTIADNAAFHDGSPVRPADVAWSLRTLGERTSWKVPVDLASIRPAGVNAVTMTTATPNSQLPLLMRLMTFTVKEGTTDRSNFNGSGPFRIEPGSYRDGNVALVRNDNWHGGMPLLDRIEVTRFDTTDAMSNAVLGGQIDLASNVGALAARSAAGRSELAVVRRPNDLSMPVAIRTSDGPFADPRVREAIRLGVDRGAMVEQVLSGYGSVANDILGTGDPTYADVGQRSRNIDRAKQLLAEARFDTTKSYPLLTKREAFNEVESAQLFAAQMKEIGLNLDVEVKDTADFYDNFWATPAAPLSTVTWATNDSVMFFASKVLNSGSTSNETAFKDPGFDAAYRNALAAPPDSPEYRDASTAMQQIQFDRGGYVLWGMADGIDIAHSRVQGLPDVGGWGRAQLEKSWIAS</sequence>
<dbReference type="InterPro" id="IPR039424">
    <property type="entry name" value="SBP_5"/>
</dbReference>
<dbReference type="SUPFAM" id="SSF53850">
    <property type="entry name" value="Periplasmic binding protein-like II"/>
    <property type="match status" value="1"/>
</dbReference>
<dbReference type="InterPro" id="IPR030678">
    <property type="entry name" value="Peptide/Ni-bd"/>
</dbReference>
<name>A0ABR4Z107_9MYCO</name>
<evidence type="ECO:0000313" key="3">
    <source>
        <dbReference type="Proteomes" id="UP000031004"/>
    </source>
</evidence>
<dbReference type="PROSITE" id="PS51318">
    <property type="entry name" value="TAT"/>
    <property type="match status" value="1"/>
</dbReference>
<gene>
    <name evidence="2" type="ORF">QQ44_01075</name>
</gene>
<accession>A0ABR4Z107</accession>
<organism evidence="2 3">
    <name type="scientific">Mycolicibacterium setense</name>
    <dbReference type="NCBI Taxonomy" id="431269"/>
    <lineage>
        <taxon>Bacteria</taxon>
        <taxon>Bacillati</taxon>
        <taxon>Actinomycetota</taxon>
        <taxon>Actinomycetes</taxon>
        <taxon>Mycobacteriales</taxon>
        <taxon>Mycobacteriaceae</taxon>
        <taxon>Mycolicibacterium</taxon>
    </lineage>
</organism>
<proteinExistence type="predicted"/>
<dbReference type="Proteomes" id="UP000031004">
    <property type="component" value="Unassembled WGS sequence"/>
</dbReference>
<reference evidence="2 3" key="1">
    <citation type="submission" date="2014-11" db="EMBL/GenBank/DDBJ databases">
        <title>Mycobacterium setense Manresensis Genome.</title>
        <authorList>
            <person name="Rech G."/>
            <person name="Sumoy L."/>
        </authorList>
    </citation>
    <scope>NUCLEOTIDE SEQUENCE [LARGE SCALE GENOMIC DNA]</scope>
    <source>
        <strain evidence="2 3">Manresensis</strain>
    </source>
</reference>
<dbReference type="PIRSF" id="PIRSF002741">
    <property type="entry name" value="MppA"/>
    <property type="match status" value="1"/>
</dbReference>
<dbReference type="PANTHER" id="PTHR30290:SF65">
    <property type="entry name" value="MONOACYL PHOSPHATIDYLINOSITOL TETRAMANNOSIDE-BINDING PROTEIN LPQW-RELATED"/>
    <property type="match status" value="1"/>
</dbReference>
<evidence type="ECO:0000259" key="1">
    <source>
        <dbReference type="Pfam" id="PF00496"/>
    </source>
</evidence>
<dbReference type="Pfam" id="PF00496">
    <property type="entry name" value="SBP_bac_5"/>
    <property type="match status" value="1"/>
</dbReference>
<dbReference type="PROSITE" id="PS51257">
    <property type="entry name" value="PROKAR_LIPOPROTEIN"/>
    <property type="match status" value="1"/>
</dbReference>
<feature type="domain" description="Solute-binding protein family 5" evidence="1">
    <location>
        <begin position="88"/>
        <end position="418"/>
    </location>
</feature>
<comment type="caution">
    <text evidence="2">The sequence shown here is derived from an EMBL/GenBank/DDBJ whole genome shotgun (WGS) entry which is preliminary data.</text>
</comment>
<dbReference type="InterPro" id="IPR006311">
    <property type="entry name" value="TAT_signal"/>
</dbReference>
<dbReference type="InterPro" id="IPR000914">
    <property type="entry name" value="SBP_5_dom"/>
</dbReference>
<dbReference type="EMBL" id="JTLZ01000001">
    <property type="protein sequence ID" value="KHO28175.1"/>
    <property type="molecule type" value="Genomic_DNA"/>
</dbReference>